<name>A0ABY4H1K5_9BACI</name>
<accession>A0ABY4H1K5</accession>
<organism evidence="1 2">
    <name type="scientific">Halobacillus shinanisalinarum</name>
    <dbReference type="NCBI Taxonomy" id="2932258"/>
    <lineage>
        <taxon>Bacteria</taxon>
        <taxon>Bacillati</taxon>
        <taxon>Bacillota</taxon>
        <taxon>Bacilli</taxon>
        <taxon>Bacillales</taxon>
        <taxon>Bacillaceae</taxon>
        <taxon>Halobacillus</taxon>
    </lineage>
</organism>
<keyword evidence="2" id="KW-1185">Reference proteome</keyword>
<gene>
    <name evidence="1" type="ORF">MUO14_03605</name>
</gene>
<dbReference type="EMBL" id="CP095074">
    <property type="protein sequence ID" value="UOQ94068.1"/>
    <property type="molecule type" value="Genomic_DNA"/>
</dbReference>
<dbReference type="RefSeq" id="WP_244753677.1">
    <property type="nucleotide sequence ID" value="NZ_CP095074.1"/>
</dbReference>
<proteinExistence type="predicted"/>
<evidence type="ECO:0000313" key="1">
    <source>
        <dbReference type="EMBL" id="UOQ94068.1"/>
    </source>
</evidence>
<dbReference type="Proteomes" id="UP000831880">
    <property type="component" value="Chromosome"/>
</dbReference>
<protein>
    <submittedName>
        <fullName evidence="1">Uncharacterized protein</fullName>
    </submittedName>
</protein>
<sequence>MFIESDGVIYKFTSPVYKKELEILKPDRFEDFEMISLSSDVFYIKYTWLDSIRLYDKIISKKQTSISFIIDHKRNILLIFSDSESKINHLLATIKYYLDSELEKIDVFNLFLKDKKQINDFKISSLDINDTNGLKTINLIDLKNRKYKDFINKNYNNITSFTIQINNSYIHIDKSSLIGVPNNSDKQKVLEFLKGVDSHLVQSSS</sequence>
<evidence type="ECO:0000313" key="2">
    <source>
        <dbReference type="Proteomes" id="UP000831880"/>
    </source>
</evidence>
<reference evidence="1 2" key="1">
    <citation type="submission" date="2022-04" db="EMBL/GenBank/DDBJ databases">
        <title>Halobacillus sp. isolated from saltern.</title>
        <authorList>
            <person name="Won M."/>
            <person name="Lee C.-M."/>
            <person name="Woen H.-Y."/>
            <person name="Kwon S.-W."/>
        </authorList>
    </citation>
    <scope>NUCLEOTIDE SEQUENCE [LARGE SCALE GENOMIC DNA]</scope>
    <source>
        <strain evidence="1 2">SSTM10-2</strain>
    </source>
</reference>